<evidence type="ECO:0000313" key="3">
    <source>
        <dbReference type="EMBL" id="HJD32306.1"/>
    </source>
</evidence>
<evidence type="ECO:0000259" key="1">
    <source>
        <dbReference type="Pfam" id="PF00534"/>
    </source>
</evidence>
<dbReference type="InterPro" id="IPR028098">
    <property type="entry name" value="Glyco_trans_4-like_N"/>
</dbReference>
<dbReference type="PANTHER" id="PTHR45947:SF3">
    <property type="entry name" value="SULFOQUINOVOSYL TRANSFERASE SQD2"/>
    <property type="match status" value="1"/>
</dbReference>
<protein>
    <submittedName>
        <fullName evidence="3">Glycosyltransferase family 4 protein</fullName>
    </submittedName>
</protein>
<reference evidence="3" key="2">
    <citation type="submission" date="2021-04" db="EMBL/GenBank/DDBJ databases">
        <authorList>
            <person name="Gilroy R."/>
        </authorList>
    </citation>
    <scope>NUCLEOTIDE SEQUENCE</scope>
    <source>
        <strain evidence="3">ChiHjej8B7-25341</strain>
    </source>
</reference>
<feature type="domain" description="Glycosyltransferase subfamily 4-like N-terminal" evidence="2">
    <location>
        <begin position="17"/>
        <end position="185"/>
    </location>
</feature>
<dbReference type="Gene3D" id="3.40.50.2000">
    <property type="entry name" value="Glycogen Phosphorylase B"/>
    <property type="match status" value="2"/>
</dbReference>
<dbReference type="AlphaFoldDB" id="A0A9D2TZH0"/>
<dbReference type="PANTHER" id="PTHR45947">
    <property type="entry name" value="SULFOQUINOVOSYL TRANSFERASE SQD2"/>
    <property type="match status" value="1"/>
</dbReference>
<reference evidence="3" key="1">
    <citation type="journal article" date="2021" name="PeerJ">
        <title>Extensive microbial diversity within the chicken gut microbiome revealed by metagenomics and culture.</title>
        <authorList>
            <person name="Gilroy R."/>
            <person name="Ravi A."/>
            <person name="Getino M."/>
            <person name="Pursley I."/>
            <person name="Horton D.L."/>
            <person name="Alikhan N.F."/>
            <person name="Baker D."/>
            <person name="Gharbi K."/>
            <person name="Hall N."/>
            <person name="Watson M."/>
            <person name="Adriaenssens E.M."/>
            <person name="Foster-Nyarko E."/>
            <person name="Jarju S."/>
            <person name="Secka A."/>
            <person name="Antonio M."/>
            <person name="Oren A."/>
            <person name="Chaudhuri R.R."/>
            <person name="La Ragione R."/>
            <person name="Hildebrand F."/>
            <person name="Pallen M.J."/>
        </authorList>
    </citation>
    <scope>NUCLEOTIDE SEQUENCE</scope>
    <source>
        <strain evidence="3">ChiHjej8B7-25341</strain>
    </source>
</reference>
<name>A0A9D2TZH0_9FIRM</name>
<evidence type="ECO:0000313" key="4">
    <source>
        <dbReference type="Proteomes" id="UP000823851"/>
    </source>
</evidence>
<dbReference type="InterPro" id="IPR001296">
    <property type="entry name" value="Glyco_trans_1"/>
</dbReference>
<dbReference type="Pfam" id="PF13439">
    <property type="entry name" value="Glyco_transf_4"/>
    <property type="match status" value="1"/>
</dbReference>
<gene>
    <name evidence="3" type="ORF">H9912_10255</name>
</gene>
<sequence>MERLKILITTDWYEPVINGVVTSVVTLKEQLERLGCEVRILTLSENGQEGREGAVYYLSSVDASRIYPGARAAFPSGRCLEELLSWKPDLIHSQCEFSSFLAAKRIAGKAGIPIVHTYHTVYEDYTHYFSVGKPWGRRAAALFSRLVLKRTDRVIVPTGKVERLLAGYGVDRPVEVIPTGIRTERFVPEKRGDPDRMRIRRSLGIGPERIVLLALGRLAKEKNLEELIACFGMLDEGTELVIAGDGPERERLKELAGRQKGRERIHFPGMIPFEETPAWYHAADLFVCASQSETQGITYLEALSAGLPVVCRRDECVEGIVRSGYNGYTYGTPEEFAAFCRLLAGEEDRRRRFGERAAKTGREYSARRFGERVLEAYERTLKEKERGGKKNRPGRSFFSCIYRTYVL</sequence>
<dbReference type="EMBL" id="DWUW01000291">
    <property type="protein sequence ID" value="HJD32306.1"/>
    <property type="molecule type" value="Genomic_DNA"/>
</dbReference>
<dbReference type="GO" id="GO:0016758">
    <property type="term" value="F:hexosyltransferase activity"/>
    <property type="evidence" value="ECO:0007669"/>
    <property type="project" value="TreeGrafter"/>
</dbReference>
<dbReference type="Proteomes" id="UP000823851">
    <property type="component" value="Unassembled WGS sequence"/>
</dbReference>
<dbReference type="SUPFAM" id="SSF53756">
    <property type="entry name" value="UDP-Glycosyltransferase/glycogen phosphorylase"/>
    <property type="match status" value="1"/>
</dbReference>
<proteinExistence type="predicted"/>
<evidence type="ECO:0000259" key="2">
    <source>
        <dbReference type="Pfam" id="PF13439"/>
    </source>
</evidence>
<dbReference type="CDD" id="cd03817">
    <property type="entry name" value="GT4_UGDG-like"/>
    <property type="match status" value="1"/>
</dbReference>
<feature type="domain" description="Glycosyl transferase family 1" evidence="1">
    <location>
        <begin position="196"/>
        <end position="359"/>
    </location>
</feature>
<organism evidence="3 4">
    <name type="scientific">Candidatus Eisenbergiella stercorigallinarum</name>
    <dbReference type="NCBI Taxonomy" id="2838557"/>
    <lineage>
        <taxon>Bacteria</taxon>
        <taxon>Bacillati</taxon>
        <taxon>Bacillota</taxon>
        <taxon>Clostridia</taxon>
        <taxon>Lachnospirales</taxon>
        <taxon>Lachnospiraceae</taxon>
        <taxon>Eisenbergiella</taxon>
    </lineage>
</organism>
<comment type="caution">
    <text evidence="3">The sequence shown here is derived from an EMBL/GenBank/DDBJ whole genome shotgun (WGS) entry which is preliminary data.</text>
</comment>
<accession>A0A9D2TZH0</accession>
<dbReference type="InterPro" id="IPR050194">
    <property type="entry name" value="Glycosyltransferase_grp1"/>
</dbReference>
<dbReference type="Pfam" id="PF00534">
    <property type="entry name" value="Glycos_transf_1"/>
    <property type="match status" value="1"/>
</dbReference>